<keyword evidence="2 4" id="KW-0342">GTP-binding</keyword>
<evidence type="ECO:0000313" key="7">
    <source>
        <dbReference type="EMBL" id="KAH8108054.1"/>
    </source>
</evidence>
<keyword evidence="1 4" id="KW-0547">Nucleotide-binding</keyword>
<evidence type="ECO:0000256" key="1">
    <source>
        <dbReference type="ARBA" id="ARBA00022741"/>
    </source>
</evidence>
<feature type="binding site" evidence="4">
    <location>
        <begin position="389"/>
        <end position="392"/>
    </location>
    <ligand>
        <name>GTP</name>
        <dbReference type="ChEBI" id="CHEBI:37565"/>
    </ligand>
</feature>
<dbReference type="PROSITE" id="PS51882">
    <property type="entry name" value="G_ALPHA"/>
    <property type="match status" value="1"/>
</dbReference>
<name>A0A8K0UYM8_9AGAR</name>
<keyword evidence="5" id="KW-0479">Metal-binding</keyword>
<dbReference type="Gene3D" id="3.40.50.300">
    <property type="entry name" value="P-loop containing nucleotide triphosphate hydrolases"/>
    <property type="match status" value="1"/>
</dbReference>
<feature type="compositionally biased region" description="Basic and acidic residues" evidence="6">
    <location>
        <begin position="35"/>
        <end position="44"/>
    </location>
</feature>
<protein>
    <submittedName>
        <fullName evidence="7">G-alpha-domain-containing protein</fullName>
    </submittedName>
</protein>
<feature type="binding site" evidence="5">
    <location>
        <position position="107"/>
    </location>
    <ligand>
        <name>Mg(2+)</name>
        <dbReference type="ChEBI" id="CHEBI:18420"/>
    </ligand>
</feature>
<dbReference type="SUPFAM" id="SSF47895">
    <property type="entry name" value="Transducin (alpha subunit), insertion domain"/>
    <property type="match status" value="1"/>
</dbReference>
<sequence>MTSTTPRGRWDSCATKASSAPLRPFATNWTLRSKAPSDDLEPHNEWPPPPPEDESALERALRLEAEEKARKQSEEIDAAIDQDKTELERRRRQKKVLLLGQSQSGKSTLLKSFQLLYAPRAFRAEAEAWRAVIYLNLVHSVNILLDVVDAANLRTSKTIRHLQISLSPLRQVRTALTNTLSTENARARLSVEDLDVEVWRARRASGISVHSSAWRSLAKVSGPGNASQDDIENARSVIGACRNDIAAIWSNKDVRECLSNQAIELDSQAVYFLDEAQRISAADYCPTDDDILRARLETVGVEEHSIVFENVDRGQEWIWYDIEGTRSSRAAWVPYFDDVHIVMFVCSIANFDDELDELSGNNFMECLRLWKSICENKLLANTTFFLFLNKWDLLEKKLKSGTFFGAYVPEFGHRSNDWQSVANFYREKYLTIHRDFSPQSRLLQVHITCAIDTIAMRGILEQARHEILTVSIDRMTLL</sequence>
<evidence type="ECO:0000256" key="5">
    <source>
        <dbReference type="PIRSR" id="PIRSR601019-2"/>
    </source>
</evidence>
<keyword evidence="3" id="KW-0807">Transducer</keyword>
<accession>A0A8K0UYM8</accession>
<dbReference type="GO" id="GO:0005834">
    <property type="term" value="C:heterotrimeric G-protein complex"/>
    <property type="evidence" value="ECO:0007669"/>
    <property type="project" value="TreeGrafter"/>
</dbReference>
<reference evidence="7" key="1">
    <citation type="journal article" date="2021" name="New Phytol.">
        <title>Evolutionary innovations through gain and loss of genes in the ectomycorrhizal Boletales.</title>
        <authorList>
            <person name="Wu G."/>
            <person name="Miyauchi S."/>
            <person name="Morin E."/>
            <person name="Kuo A."/>
            <person name="Drula E."/>
            <person name="Varga T."/>
            <person name="Kohler A."/>
            <person name="Feng B."/>
            <person name="Cao Y."/>
            <person name="Lipzen A."/>
            <person name="Daum C."/>
            <person name="Hundley H."/>
            <person name="Pangilinan J."/>
            <person name="Johnson J."/>
            <person name="Barry K."/>
            <person name="LaButti K."/>
            <person name="Ng V."/>
            <person name="Ahrendt S."/>
            <person name="Min B."/>
            <person name="Choi I.G."/>
            <person name="Park H."/>
            <person name="Plett J.M."/>
            <person name="Magnuson J."/>
            <person name="Spatafora J.W."/>
            <person name="Nagy L.G."/>
            <person name="Henrissat B."/>
            <person name="Grigoriev I.V."/>
            <person name="Yang Z.L."/>
            <person name="Xu J."/>
            <person name="Martin F.M."/>
        </authorList>
    </citation>
    <scope>NUCLEOTIDE SEQUENCE</scope>
    <source>
        <strain evidence="7">KKN 215</strain>
    </source>
</reference>
<dbReference type="PANTHER" id="PTHR10218">
    <property type="entry name" value="GTP-BINDING PROTEIN ALPHA SUBUNIT"/>
    <property type="match status" value="1"/>
</dbReference>
<evidence type="ECO:0000256" key="3">
    <source>
        <dbReference type="ARBA" id="ARBA00023224"/>
    </source>
</evidence>
<dbReference type="PRINTS" id="PR00318">
    <property type="entry name" value="GPROTEINA"/>
</dbReference>
<gene>
    <name evidence="7" type="ORF">BXZ70DRAFT_913896</name>
</gene>
<keyword evidence="5" id="KW-0460">Magnesium</keyword>
<dbReference type="GO" id="GO:0007188">
    <property type="term" value="P:adenylate cyclase-modulating G protein-coupled receptor signaling pathway"/>
    <property type="evidence" value="ECO:0007669"/>
    <property type="project" value="TreeGrafter"/>
</dbReference>
<dbReference type="InterPro" id="IPR027417">
    <property type="entry name" value="P-loop_NTPase"/>
</dbReference>
<dbReference type="FunFam" id="3.40.50.300:FF:000720">
    <property type="entry name" value="Guanine nucleotide-binding protein G(k) subunit alpha"/>
    <property type="match status" value="1"/>
</dbReference>
<dbReference type="Gene3D" id="1.10.400.10">
    <property type="entry name" value="GI Alpha 1, domain 2-like"/>
    <property type="match status" value="1"/>
</dbReference>
<dbReference type="AlphaFoldDB" id="A0A8K0UYM8"/>
<evidence type="ECO:0000256" key="2">
    <source>
        <dbReference type="ARBA" id="ARBA00023134"/>
    </source>
</evidence>
<comment type="caution">
    <text evidence="7">The sequence shown here is derived from an EMBL/GenBank/DDBJ whole genome shotgun (WGS) entry which is preliminary data.</text>
</comment>
<dbReference type="EMBL" id="JAEVFJ010000001">
    <property type="protein sequence ID" value="KAH8108054.1"/>
    <property type="molecule type" value="Genomic_DNA"/>
</dbReference>
<dbReference type="GO" id="GO:0031683">
    <property type="term" value="F:G-protein beta/gamma-subunit complex binding"/>
    <property type="evidence" value="ECO:0007669"/>
    <property type="project" value="InterPro"/>
</dbReference>
<organism evidence="7 8">
    <name type="scientific">Cristinia sonorae</name>
    <dbReference type="NCBI Taxonomy" id="1940300"/>
    <lineage>
        <taxon>Eukaryota</taxon>
        <taxon>Fungi</taxon>
        <taxon>Dikarya</taxon>
        <taxon>Basidiomycota</taxon>
        <taxon>Agaricomycotina</taxon>
        <taxon>Agaricomycetes</taxon>
        <taxon>Agaricomycetidae</taxon>
        <taxon>Agaricales</taxon>
        <taxon>Pleurotineae</taxon>
        <taxon>Stephanosporaceae</taxon>
        <taxon>Cristinia</taxon>
    </lineage>
</organism>
<dbReference type="GO" id="GO:0001664">
    <property type="term" value="F:G protein-coupled receptor binding"/>
    <property type="evidence" value="ECO:0007669"/>
    <property type="project" value="TreeGrafter"/>
</dbReference>
<proteinExistence type="predicted"/>
<feature type="binding site" evidence="4">
    <location>
        <begin position="292"/>
        <end position="298"/>
    </location>
    <ligand>
        <name>GTP</name>
        <dbReference type="ChEBI" id="CHEBI:37565"/>
    </ligand>
</feature>
<feature type="binding site" evidence="4">
    <location>
        <position position="450"/>
    </location>
    <ligand>
        <name>GTP</name>
        <dbReference type="ChEBI" id="CHEBI:37565"/>
    </ligand>
</feature>
<evidence type="ECO:0000256" key="6">
    <source>
        <dbReference type="SAM" id="MobiDB-lite"/>
    </source>
</evidence>
<dbReference type="PANTHER" id="PTHR10218:SF360">
    <property type="entry name" value="GUANINE NUCLEOTIDE-BINDING PROTEIN SUBUNIT ALPHA HOMOLOG"/>
    <property type="match status" value="1"/>
</dbReference>
<dbReference type="SUPFAM" id="SSF52540">
    <property type="entry name" value="P-loop containing nucleoside triphosphate hydrolases"/>
    <property type="match status" value="1"/>
</dbReference>
<feature type="binding site" evidence="5">
    <location>
        <position position="298"/>
    </location>
    <ligand>
        <name>Mg(2+)</name>
        <dbReference type="ChEBI" id="CHEBI:18420"/>
    </ligand>
</feature>
<dbReference type="GO" id="GO:0005525">
    <property type="term" value="F:GTP binding"/>
    <property type="evidence" value="ECO:0007669"/>
    <property type="project" value="UniProtKB-KW"/>
</dbReference>
<dbReference type="GO" id="GO:0003924">
    <property type="term" value="F:GTPase activity"/>
    <property type="evidence" value="ECO:0007669"/>
    <property type="project" value="InterPro"/>
</dbReference>
<dbReference type="GO" id="GO:0005737">
    <property type="term" value="C:cytoplasm"/>
    <property type="evidence" value="ECO:0007669"/>
    <property type="project" value="TreeGrafter"/>
</dbReference>
<dbReference type="OrthoDB" id="5817230at2759"/>
<dbReference type="GO" id="GO:0046872">
    <property type="term" value="F:metal ion binding"/>
    <property type="evidence" value="ECO:0007669"/>
    <property type="project" value="UniProtKB-KW"/>
</dbReference>
<dbReference type="SMART" id="SM00275">
    <property type="entry name" value="G_alpha"/>
    <property type="match status" value="1"/>
</dbReference>
<feature type="region of interest" description="Disordered" evidence="6">
    <location>
        <begin position="24"/>
        <end position="56"/>
    </location>
</feature>
<keyword evidence="8" id="KW-1185">Reference proteome</keyword>
<evidence type="ECO:0000313" key="8">
    <source>
        <dbReference type="Proteomes" id="UP000813824"/>
    </source>
</evidence>
<dbReference type="InterPro" id="IPR011025">
    <property type="entry name" value="GproteinA_insert"/>
</dbReference>
<dbReference type="Pfam" id="PF00503">
    <property type="entry name" value="G-alpha"/>
    <property type="match status" value="1"/>
</dbReference>
<dbReference type="InterPro" id="IPR001019">
    <property type="entry name" value="Gprotein_alpha_su"/>
</dbReference>
<evidence type="ECO:0000256" key="4">
    <source>
        <dbReference type="PIRSR" id="PIRSR601019-1"/>
    </source>
</evidence>
<dbReference type="Proteomes" id="UP000813824">
    <property type="component" value="Unassembled WGS sequence"/>
</dbReference>